<reference evidence="1 2" key="1">
    <citation type="journal article" date="2019" name="PLoS Negl. Trop. Dis.">
        <title>Revisiting the worldwide diversity of Leptospira species in the environment.</title>
        <authorList>
            <person name="Vincent A.T."/>
            <person name="Schiettekatte O."/>
            <person name="Bourhy P."/>
            <person name="Veyrier F.J."/>
            <person name="Picardeau M."/>
        </authorList>
    </citation>
    <scope>NUCLEOTIDE SEQUENCE [LARGE SCALE GENOMIC DNA]</scope>
    <source>
        <strain evidence="1 2">201702445</strain>
    </source>
</reference>
<protein>
    <submittedName>
        <fullName evidence="1">Uncharacterized protein</fullName>
    </submittedName>
</protein>
<evidence type="ECO:0000313" key="2">
    <source>
        <dbReference type="Proteomes" id="UP000297613"/>
    </source>
</evidence>
<sequence length="174" mass="19944">MELKENWTKIFPYAYPQKDDLTPVPIKPFDPNGRSGYYNVVDTFQFAAMFGIDPGEQNSFSCLVLDIDAGQGAIKFLFDKRIYLFDISKISQNHYRILTNLQIREIVFLPDPNSHSSRSIYRLDFYDGVSGCGKECKFDNYAASNSSLFVSSLDECIEMNLESTIHMMNSLKKE</sequence>
<dbReference type="EMBL" id="RQGM01000028">
    <property type="protein sequence ID" value="TGL85695.1"/>
    <property type="molecule type" value="Genomic_DNA"/>
</dbReference>
<gene>
    <name evidence="1" type="ORF">EHQ83_07555</name>
</gene>
<evidence type="ECO:0000313" key="1">
    <source>
        <dbReference type="EMBL" id="TGL85695.1"/>
    </source>
</evidence>
<name>A0A7I0IRH4_9LEPT</name>
<dbReference type="RefSeq" id="WP_135569261.1">
    <property type="nucleotide sequence ID" value="NZ_RQGL01000007.1"/>
</dbReference>
<proteinExistence type="predicted"/>
<comment type="caution">
    <text evidence="1">The sequence shown here is derived from an EMBL/GenBank/DDBJ whole genome shotgun (WGS) entry which is preliminary data.</text>
</comment>
<dbReference type="Proteomes" id="UP000297613">
    <property type="component" value="Unassembled WGS sequence"/>
</dbReference>
<accession>A0A7I0IRH4</accession>
<organism evidence="1 2">
    <name type="scientific">Leptospira yasudae</name>
    <dbReference type="NCBI Taxonomy" id="2202201"/>
    <lineage>
        <taxon>Bacteria</taxon>
        <taxon>Pseudomonadati</taxon>
        <taxon>Spirochaetota</taxon>
        <taxon>Spirochaetia</taxon>
        <taxon>Leptospirales</taxon>
        <taxon>Leptospiraceae</taxon>
        <taxon>Leptospira</taxon>
    </lineage>
</organism>
<dbReference type="AlphaFoldDB" id="A0A7I0IRH4"/>